<evidence type="ECO:0000313" key="2">
    <source>
        <dbReference type="EMBL" id="VAW27116.1"/>
    </source>
</evidence>
<proteinExistence type="predicted"/>
<dbReference type="InterPro" id="IPR011871">
    <property type="entry name" value="Fib_succ_major"/>
</dbReference>
<evidence type="ECO:0000259" key="1">
    <source>
        <dbReference type="Pfam" id="PF09603"/>
    </source>
</evidence>
<organism evidence="2">
    <name type="scientific">hydrothermal vent metagenome</name>
    <dbReference type="NCBI Taxonomy" id="652676"/>
    <lineage>
        <taxon>unclassified sequences</taxon>
        <taxon>metagenomes</taxon>
        <taxon>ecological metagenomes</taxon>
    </lineage>
</organism>
<dbReference type="EMBL" id="UOET01000078">
    <property type="protein sequence ID" value="VAW27116.1"/>
    <property type="molecule type" value="Genomic_DNA"/>
</dbReference>
<gene>
    <name evidence="2" type="ORF">MNBD_BACTEROID07-718</name>
</gene>
<name>A0A3B0V586_9ZZZZ</name>
<dbReference type="NCBIfam" id="TIGR02145">
    <property type="entry name" value="Fib_succ_major"/>
    <property type="match status" value="1"/>
</dbReference>
<reference evidence="2" key="1">
    <citation type="submission" date="2018-06" db="EMBL/GenBank/DDBJ databases">
        <authorList>
            <person name="Zhirakovskaya E."/>
        </authorList>
    </citation>
    <scope>NUCLEOTIDE SEQUENCE</scope>
</reference>
<dbReference type="Pfam" id="PF09603">
    <property type="entry name" value="Fib_succ_major"/>
    <property type="match status" value="1"/>
</dbReference>
<dbReference type="AlphaFoldDB" id="A0A3B0V586"/>
<protein>
    <recommendedName>
        <fullName evidence="1">Fibrobacter succinogenes major paralogous domain-containing protein</fullName>
    </recommendedName>
</protein>
<feature type="domain" description="Fibrobacter succinogenes major paralogous" evidence="1">
    <location>
        <begin position="103"/>
        <end position="286"/>
    </location>
</feature>
<sequence>MAESIKFEDEYQNEMCCCLKVMSSYIPVLETMQSNQLKTILKMIKIKWTAVILLVVVSINFTACKKEPLRLENPLNGRTTAVFNPNKTYGTVTDIDGNTYKTIKIGDQVWMAENLRTTHYRNGNAIPNVTEDSIWGSQETGAYCNYNNTEDLDTIATYGRLYNWYAVNDSRGLAPKGWHVPDINDWLILIDYLGGDTIASKHLKEAGDLHWVRYNEADNSSGFTALPGGWRYLSEKTIKISFYGAWWVSTEYNSSSAAFLDLFVYDTKVWKGFNYKQNGYSVRCIKDKN</sequence>
<accession>A0A3B0V586</accession>